<protein>
    <submittedName>
        <fullName evidence="1">Uncharacterized protein</fullName>
    </submittedName>
</protein>
<dbReference type="Proteomes" id="UP000716446">
    <property type="component" value="Unassembled WGS sequence"/>
</dbReference>
<name>A0A9N8J7N3_9PEZI</name>
<dbReference type="AlphaFoldDB" id="A0A9N8J7N3"/>
<proteinExistence type="predicted"/>
<evidence type="ECO:0000313" key="2">
    <source>
        <dbReference type="Proteomes" id="UP000716446"/>
    </source>
</evidence>
<organism evidence="1 2">
    <name type="scientific">Aureobasidium vineae</name>
    <dbReference type="NCBI Taxonomy" id="2773715"/>
    <lineage>
        <taxon>Eukaryota</taxon>
        <taxon>Fungi</taxon>
        <taxon>Dikarya</taxon>
        <taxon>Ascomycota</taxon>
        <taxon>Pezizomycotina</taxon>
        <taxon>Dothideomycetes</taxon>
        <taxon>Dothideomycetidae</taxon>
        <taxon>Dothideales</taxon>
        <taxon>Saccotheciaceae</taxon>
        <taxon>Aureobasidium</taxon>
    </lineage>
</organism>
<accession>A0A9N8J7N3</accession>
<evidence type="ECO:0000313" key="1">
    <source>
        <dbReference type="EMBL" id="CAD0082446.1"/>
    </source>
</evidence>
<dbReference type="EMBL" id="CAIJEN010000001">
    <property type="protein sequence ID" value="CAD0082446.1"/>
    <property type="molecule type" value="Genomic_DNA"/>
</dbReference>
<reference evidence="1" key="1">
    <citation type="submission" date="2020-06" db="EMBL/GenBank/DDBJ databases">
        <authorList>
            <person name="Onetto C."/>
        </authorList>
    </citation>
    <scope>NUCLEOTIDE SEQUENCE</scope>
</reference>
<sequence length="85" mass="9817">MFYKDILLPEDPFLITAECIDEFDKENGVLVLHARGHEHNATSPPVSRINFDGVVIENKDKDAVTVGQVFEELIRRNVRQHEDRE</sequence>
<keyword evidence="2" id="KW-1185">Reference proteome</keyword>
<gene>
    <name evidence="1" type="ORF">AWRI4619_LOCUS1013</name>
</gene>
<comment type="caution">
    <text evidence="1">The sequence shown here is derived from an EMBL/GenBank/DDBJ whole genome shotgun (WGS) entry which is preliminary data.</text>
</comment>